<evidence type="ECO:0000313" key="3">
    <source>
        <dbReference type="EMBL" id="OGZ66412.1"/>
    </source>
</evidence>
<comment type="caution">
    <text evidence="3">The sequence shown here is derived from an EMBL/GenBank/DDBJ whole genome shotgun (WGS) entry which is preliminary data.</text>
</comment>
<proteinExistence type="predicted"/>
<dbReference type="Proteomes" id="UP000178774">
    <property type="component" value="Unassembled WGS sequence"/>
</dbReference>
<evidence type="ECO:0000256" key="1">
    <source>
        <dbReference type="SAM" id="MobiDB-lite"/>
    </source>
</evidence>
<protein>
    <recommendedName>
        <fullName evidence="2">ART-PolyVal-like domain-containing protein</fullName>
    </recommendedName>
</protein>
<evidence type="ECO:0000313" key="4">
    <source>
        <dbReference type="Proteomes" id="UP000178774"/>
    </source>
</evidence>
<feature type="domain" description="ART-PolyVal-like" evidence="2">
    <location>
        <begin position="66"/>
        <end position="238"/>
    </location>
</feature>
<accession>A0A1G2HV53</accession>
<name>A0A1G2HV53_9BACT</name>
<feature type="compositionally biased region" description="Basic and acidic residues" evidence="1">
    <location>
        <begin position="8"/>
        <end position="36"/>
    </location>
</feature>
<dbReference type="EMBL" id="MHOP01000005">
    <property type="protein sequence ID" value="OGZ66412.1"/>
    <property type="molecule type" value="Genomic_DNA"/>
</dbReference>
<evidence type="ECO:0000259" key="2">
    <source>
        <dbReference type="Pfam" id="PF18760"/>
    </source>
</evidence>
<feature type="region of interest" description="Disordered" evidence="1">
    <location>
        <begin position="1"/>
        <end position="36"/>
    </location>
</feature>
<dbReference type="Pfam" id="PF18760">
    <property type="entry name" value="ART-PolyVal"/>
    <property type="match status" value="1"/>
</dbReference>
<gene>
    <name evidence="3" type="ORF">A2822_01500</name>
</gene>
<dbReference type="InterPro" id="IPR049522">
    <property type="entry name" value="ART-PolyVal_dom"/>
</dbReference>
<reference evidence="3 4" key="1">
    <citation type="journal article" date="2016" name="Nat. Commun.">
        <title>Thousands of microbial genomes shed light on interconnected biogeochemical processes in an aquifer system.</title>
        <authorList>
            <person name="Anantharaman K."/>
            <person name="Brown C.T."/>
            <person name="Hug L.A."/>
            <person name="Sharon I."/>
            <person name="Castelle C.J."/>
            <person name="Probst A.J."/>
            <person name="Thomas B.C."/>
            <person name="Singh A."/>
            <person name="Wilkins M.J."/>
            <person name="Karaoz U."/>
            <person name="Brodie E.L."/>
            <person name="Williams K.H."/>
            <person name="Hubbard S.S."/>
            <person name="Banfield J.F."/>
        </authorList>
    </citation>
    <scope>NUCLEOTIDE SEQUENCE [LARGE SCALE GENOMIC DNA]</scope>
</reference>
<organism evidence="3 4">
    <name type="scientific">Candidatus Staskawiczbacteria bacterium RIFCSPHIGHO2_01_FULL_41_41</name>
    <dbReference type="NCBI Taxonomy" id="1802203"/>
    <lineage>
        <taxon>Bacteria</taxon>
        <taxon>Candidatus Staskawicziibacteriota</taxon>
    </lineage>
</organism>
<dbReference type="AlphaFoldDB" id="A0A1G2HV53"/>
<sequence>MENFESQQFRDELAKEIKETPKEGRPEILEKAKETPEYWQARTEKIKERQDEEEIDDGLGVLVKKKTIYHGSGISGIEKFDKAEEDTVGSGIYFTSEAKDAIGYARLRAKRERGRMDEQKNEKAEPIIYESSVENMKLCDLRKGENLKKILDGYKKILREELKRTDVPWFYKSALQTSIDTIDSGKIRGLKDVTQSNGELFSDYIKSLGYEGLITFEGGEGDNGRHDTYLIFDPEKAKINQEHKIL</sequence>